<dbReference type="EMBL" id="FNBN01000007">
    <property type="protein sequence ID" value="SDG86563.1"/>
    <property type="molecule type" value="Genomic_DNA"/>
</dbReference>
<dbReference type="AlphaFoldDB" id="A0A1G7XR96"/>
<evidence type="ECO:0000313" key="1">
    <source>
        <dbReference type="EMBL" id="SDG86563.1"/>
    </source>
</evidence>
<gene>
    <name evidence="1" type="ORF">SAMN04488121_10741</name>
</gene>
<protein>
    <submittedName>
        <fullName evidence="1">YD repeat-containing protein</fullName>
    </submittedName>
</protein>
<accession>A0A1G7XR96</accession>
<name>A0A1G7XR96_CHIFI</name>
<dbReference type="OrthoDB" id="661725at2"/>
<dbReference type="Proteomes" id="UP000199045">
    <property type="component" value="Unassembled WGS sequence"/>
</dbReference>
<sequence>MNRFIFPLLAIVLISAAGCRKQDNALPCICKLTNIDDGVSDYNVAFEYDAKGRLAYRRAAHQSRLSPDYKFIYDAHGRLSQFITNGGTYSVGDRFWEWHYLYYDAYGRIAKDTFYYEGTIGANGPVFDPQMPPEYYTLTTTYEYDSHNRMIRRTAGGSSITYAYNAQGNLVTNVYGDSLHYDNKVNFNRTDPVLQFINRDYSVNNPIGASSYNAYGLPLEYPYSHGGSTIIIDYMGFFNPVFTYRCK</sequence>
<organism evidence="1 2">
    <name type="scientific">Chitinophaga filiformis</name>
    <name type="common">Myxococcus filiformis</name>
    <name type="synonym">Flexibacter filiformis</name>
    <dbReference type="NCBI Taxonomy" id="104663"/>
    <lineage>
        <taxon>Bacteria</taxon>
        <taxon>Pseudomonadati</taxon>
        <taxon>Bacteroidota</taxon>
        <taxon>Chitinophagia</taxon>
        <taxon>Chitinophagales</taxon>
        <taxon>Chitinophagaceae</taxon>
        <taxon>Chitinophaga</taxon>
    </lineage>
</organism>
<reference evidence="1 2" key="1">
    <citation type="submission" date="2016-10" db="EMBL/GenBank/DDBJ databases">
        <authorList>
            <person name="de Groot N.N."/>
        </authorList>
    </citation>
    <scope>NUCLEOTIDE SEQUENCE [LARGE SCALE GENOMIC DNA]</scope>
    <source>
        <strain evidence="1 2">DSM 527</strain>
    </source>
</reference>
<evidence type="ECO:0000313" key="2">
    <source>
        <dbReference type="Proteomes" id="UP000199045"/>
    </source>
</evidence>
<dbReference type="InterPro" id="IPR031325">
    <property type="entry name" value="RHS_repeat"/>
</dbReference>
<dbReference type="PROSITE" id="PS51257">
    <property type="entry name" value="PROKAR_LIPOPROTEIN"/>
    <property type="match status" value="1"/>
</dbReference>
<dbReference type="RefSeq" id="WP_089835535.1">
    <property type="nucleotide sequence ID" value="NZ_FNBN01000007.1"/>
</dbReference>
<proteinExistence type="predicted"/>
<dbReference type="Pfam" id="PF05593">
    <property type="entry name" value="RHS_repeat"/>
    <property type="match status" value="1"/>
</dbReference>